<name>Q7N261_PHOLL</name>
<organism evidence="1 2">
    <name type="scientific">Photorhabdus laumondii subsp. laumondii (strain DSM 15139 / CIP 105565 / TT01)</name>
    <name type="common">Photorhabdus luminescens subsp. laumondii</name>
    <dbReference type="NCBI Taxonomy" id="243265"/>
    <lineage>
        <taxon>Bacteria</taxon>
        <taxon>Pseudomonadati</taxon>
        <taxon>Pseudomonadota</taxon>
        <taxon>Gammaproteobacteria</taxon>
        <taxon>Enterobacterales</taxon>
        <taxon>Morganellaceae</taxon>
        <taxon>Photorhabdus</taxon>
    </lineage>
</organism>
<dbReference type="EMBL" id="BX571870">
    <property type="protein sequence ID" value="CAE15607.1"/>
    <property type="molecule type" value="Genomic_DNA"/>
</dbReference>
<evidence type="ECO:0000313" key="1">
    <source>
        <dbReference type="EMBL" id="CAE15607.1"/>
    </source>
</evidence>
<sequence length="79" mass="9060">MIMFNMIGFSHITDQSRIVSVTALTFYDKDKPVKLIGGLIFYLNAKQGMHSMVIYDCCCPFSIPLPRIISSYYYELAHT</sequence>
<keyword evidence="2" id="KW-1185">Reference proteome</keyword>
<dbReference type="KEGG" id="plu:plu3233"/>
<dbReference type="HOGENOM" id="CLU_2602969_0_0_6"/>
<dbReference type="STRING" id="243265.plu3233"/>
<accession>Q7N261</accession>
<proteinExistence type="predicted"/>
<evidence type="ECO:0000313" key="2">
    <source>
        <dbReference type="Proteomes" id="UP000002514"/>
    </source>
</evidence>
<protein>
    <submittedName>
        <fullName evidence="1">Photorhabdus luminescens subsp. laumondii TTO1 complete genome segment 12/17</fullName>
    </submittedName>
</protein>
<dbReference type="Proteomes" id="UP000002514">
    <property type="component" value="Chromosome"/>
</dbReference>
<dbReference type="AlphaFoldDB" id="Q7N261"/>
<reference evidence="2" key="1">
    <citation type="journal article" date="2003" name="Nat. Biotechnol.">
        <title>The genome sequence of the entomopathogenic bacterium Photorhabdus luminescens.</title>
        <authorList>
            <person name="Duchaud E."/>
            <person name="Rusniok C."/>
            <person name="Frangeul L."/>
            <person name="Buchrieser C."/>
            <person name="Givaudan A."/>
            <person name="Taourit S."/>
            <person name="Bocs S."/>
            <person name="Boursaux-Eude C."/>
            <person name="Chandler M."/>
            <person name="Charles J.-F."/>
            <person name="Dassa E."/>
            <person name="Derose R."/>
            <person name="Derzelle S."/>
            <person name="Freyssinet G."/>
            <person name="Gaudriault S."/>
            <person name="Medigue C."/>
            <person name="Lanois A."/>
            <person name="Powell K."/>
            <person name="Siguier P."/>
            <person name="Vincent R."/>
            <person name="Wingate V."/>
            <person name="Zouine M."/>
            <person name="Glaser P."/>
            <person name="Boemare N."/>
            <person name="Danchin A."/>
            <person name="Kunst F."/>
        </authorList>
    </citation>
    <scope>NUCLEOTIDE SEQUENCE [LARGE SCALE GENOMIC DNA]</scope>
    <source>
        <strain evidence="2">DSM 15139 / CIP 105565 / TT01</strain>
    </source>
</reference>
<gene>
    <name evidence="1" type="ordered locus">plu3233</name>
</gene>